<sequence>MTREAAINEVQTYGEWFSPEDEPLREARRLGEEFGAEPIGATGGAALRFVASLIRARTVVEIGSGCGVSGIWLLRGMHPQGVLTSVDVEPENQRLAKIAYSDAGFAASRTRMISGRALDVLPRLTDAAYDLVFCDAMPREYPDYLSAALRLLRPGGVIAFDDALTPLSDPADARGVRAVAGLVAEDENLIPLFLPLGDGLLVAQKQG</sequence>
<dbReference type="InterPro" id="IPR002935">
    <property type="entry name" value="SAM_O-MeTrfase"/>
</dbReference>
<dbReference type="PANTHER" id="PTHR10509:SF85">
    <property type="entry name" value="O-METHYLTRANSFERASE RV1220C-RELATED"/>
    <property type="match status" value="1"/>
</dbReference>
<evidence type="ECO:0000313" key="4">
    <source>
        <dbReference type="EMBL" id="GAA2722692.1"/>
    </source>
</evidence>
<organism evidence="4 5">
    <name type="scientific">Actinocorallia aurantiaca</name>
    <dbReference type="NCBI Taxonomy" id="46204"/>
    <lineage>
        <taxon>Bacteria</taxon>
        <taxon>Bacillati</taxon>
        <taxon>Actinomycetota</taxon>
        <taxon>Actinomycetes</taxon>
        <taxon>Streptosporangiales</taxon>
        <taxon>Thermomonosporaceae</taxon>
        <taxon>Actinocorallia</taxon>
    </lineage>
</organism>
<keyword evidence="1" id="KW-0489">Methyltransferase</keyword>
<dbReference type="Gene3D" id="3.40.50.150">
    <property type="entry name" value="Vaccinia Virus protein VP39"/>
    <property type="match status" value="1"/>
</dbReference>
<protein>
    <submittedName>
        <fullName evidence="4">O-methyltransferase</fullName>
    </submittedName>
</protein>
<dbReference type="Pfam" id="PF01596">
    <property type="entry name" value="Methyltransf_3"/>
    <property type="match status" value="1"/>
</dbReference>
<dbReference type="InterPro" id="IPR050362">
    <property type="entry name" value="Cation-dep_OMT"/>
</dbReference>
<accession>A0ABN3U1K1</accession>
<evidence type="ECO:0000256" key="3">
    <source>
        <dbReference type="ARBA" id="ARBA00022691"/>
    </source>
</evidence>
<evidence type="ECO:0000313" key="5">
    <source>
        <dbReference type="Proteomes" id="UP001501842"/>
    </source>
</evidence>
<evidence type="ECO:0000256" key="1">
    <source>
        <dbReference type="ARBA" id="ARBA00022603"/>
    </source>
</evidence>
<dbReference type="SUPFAM" id="SSF53335">
    <property type="entry name" value="S-adenosyl-L-methionine-dependent methyltransferases"/>
    <property type="match status" value="1"/>
</dbReference>
<dbReference type="InterPro" id="IPR029063">
    <property type="entry name" value="SAM-dependent_MTases_sf"/>
</dbReference>
<dbReference type="PANTHER" id="PTHR10509">
    <property type="entry name" value="O-METHYLTRANSFERASE-RELATED"/>
    <property type="match status" value="1"/>
</dbReference>
<keyword evidence="3" id="KW-0949">S-adenosyl-L-methionine</keyword>
<reference evidence="4 5" key="1">
    <citation type="journal article" date="2019" name="Int. J. Syst. Evol. Microbiol.">
        <title>The Global Catalogue of Microorganisms (GCM) 10K type strain sequencing project: providing services to taxonomists for standard genome sequencing and annotation.</title>
        <authorList>
            <consortium name="The Broad Institute Genomics Platform"/>
            <consortium name="The Broad Institute Genome Sequencing Center for Infectious Disease"/>
            <person name="Wu L."/>
            <person name="Ma J."/>
        </authorList>
    </citation>
    <scope>NUCLEOTIDE SEQUENCE [LARGE SCALE GENOMIC DNA]</scope>
    <source>
        <strain evidence="4 5">JCM 8201</strain>
    </source>
</reference>
<dbReference type="PROSITE" id="PS51682">
    <property type="entry name" value="SAM_OMT_I"/>
    <property type="match status" value="1"/>
</dbReference>
<gene>
    <name evidence="4" type="ORF">GCM10010439_16070</name>
</gene>
<dbReference type="CDD" id="cd02440">
    <property type="entry name" value="AdoMet_MTases"/>
    <property type="match status" value="1"/>
</dbReference>
<name>A0ABN3U1K1_9ACTN</name>
<keyword evidence="5" id="KW-1185">Reference proteome</keyword>
<proteinExistence type="predicted"/>
<dbReference type="EMBL" id="BAAATZ010000006">
    <property type="protein sequence ID" value="GAA2722692.1"/>
    <property type="molecule type" value="Genomic_DNA"/>
</dbReference>
<dbReference type="RefSeq" id="WP_344449585.1">
    <property type="nucleotide sequence ID" value="NZ_BAAATZ010000006.1"/>
</dbReference>
<keyword evidence="2" id="KW-0808">Transferase</keyword>
<comment type="caution">
    <text evidence="4">The sequence shown here is derived from an EMBL/GenBank/DDBJ whole genome shotgun (WGS) entry which is preliminary data.</text>
</comment>
<dbReference type="Proteomes" id="UP001501842">
    <property type="component" value="Unassembled WGS sequence"/>
</dbReference>
<evidence type="ECO:0000256" key="2">
    <source>
        <dbReference type="ARBA" id="ARBA00022679"/>
    </source>
</evidence>